<name>A0A6L3NL27_9BURK</name>
<organism evidence="1 2">
    <name type="scientific">Burkholderia territorii</name>
    <dbReference type="NCBI Taxonomy" id="1503055"/>
    <lineage>
        <taxon>Bacteria</taxon>
        <taxon>Pseudomonadati</taxon>
        <taxon>Pseudomonadota</taxon>
        <taxon>Betaproteobacteria</taxon>
        <taxon>Burkholderiales</taxon>
        <taxon>Burkholderiaceae</taxon>
        <taxon>Burkholderia</taxon>
        <taxon>Burkholderia cepacia complex</taxon>
    </lineage>
</organism>
<dbReference type="EMBL" id="VZOL01000056">
    <property type="protein sequence ID" value="KAB0684677.1"/>
    <property type="molecule type" value="Genomic_DNA"/>
</dbReference>
<proteinExistence type="predicted"/>
<dbReference type="AlphaFoldDB" id="A0A6L3NL27"/>
<comment type="caution">
    <text evidence="1">The sequence shown here is derived from an EMBL/GenBank/DDBJ whole genome shotgun (WGS) entry which is preliminary data.</text>
</comment>
<dbReference type="RefSeq" id="WP_151004220.1">
    <property type="nucleotide sequence ID" value="NZ_VZOL01000056.1"/>
</dbReference>
<evidence type="ECO:0000313" key="1">
    <source>
        <dbReference type="EMBL" id="KAB0684677.1"/>
    </source>
</evidence>
<dbReference type="Proteomes" id="UP000473571">
    <property type="component" value="Unassembled WGS sequence"/>
</dbReference>
<sequence>MYEVTCAAVSAALLFAKWAAPIGGAATEARLDAIRTESSDAWLIAGSTLKKNRPRLLEVGALHCRVLRYLPSITGR</sequence>
<accession>A0A6L3NL27</accession>
<evidence type="ECO:0000313" key="2">
    <source>
        <dbReference type="Proteomes" id="UP000473571"/>
    </source>
</evidence>
<reference evidence="1 2" key="1">
    <citation type="submission" date="2019-09" db="EMBL/GenBank/DDBJ databases">
        <title>Draft genome sequences of 48 bacterial type strains from the CCUG.</title>
        <authorList>
            <person name="Tunovic T."/>
            <person name="Pineiro-Iglesias B."/>
            <person name="Unosson C."/>
            <person name="Inganas E."/>
            <person name="Ohlen M."/>
            <person name="Cardew S."/>
            <person name="Jensie-Markopoulos S."/>
            <person name="Salva-Serra F."/>
            <person name="Jaen-Luchoro D."/>
            <person name="Karlsson R."/>
            <person name="Svensson-Stadler L."/>
            <person name="Chun J."/>
            <person name="Moore E."/>
        </authorList>
    </citation>
    <scope>NUCLEOTIDE SEQUENCE [LARGE SCALE GENOMIC DNA]</scope>
    <source>
        <strain evidence="1 2">CCUG 65687</strain>
    </source>
</reference>
<gene>
    <name evidence="1" type="ORF">F7R13_07730</name>
</gene>
<protein>
    <submittedName>
        <fullName evidence="1">Uncharacterized protein</fullName>
    </submittedName>
</protein>